<reference evidence="4" key="1">
    <citation type="submission" date="2021-01" db="EMBL/GenBank/DDBJ databases">
        <title>Whole genome shotgun sequence of Sinosporangium siamense NBRC 109515.</title>
        <authorList>
            <person name="Komaki H."/>
            <person name="Tamura T."/>
        </authorList>
    </citation>
    <scope>NUCLEOTIDE SEQUENCE</scope>
    <source>
        <strain evidence="4">NBRC 109515</strain>
    </source>
</reference>
<dbReference type="AlphaFoldDB" id="A0A919V4Q0"/>
<keyword evidence="5" id="KW-1185">Reference proteome</keyword>
<evidence type="ECO:0000259" key="3">
    <source>
        <dbReference type="Pfam" id="PF01557"/>
    </source>
</evidence>
<organism evidence="4 5">
    <name type="scientific">Sinosporangium siamense</name>
    <dbReference type="NCBI Taxonomy" id="1367973"/>
    <lineage>
        <taxon>Bacteria</taxon>
        <taxon>Bacillati</taxon>
        <taxon>Actinomycetota</taxon>
        <taxon>Actinomycetes</taxon>
        <taxon>Streptosporangiales</taxon>
        <taxon>Streptosporangiaceae</taxon>
        <taxon>Sinosporangium</taxon>
    </lineage>
</organism>
<dbReference type="GO" id="GO:0019752">
    <property type="term" value="P:carboxylic acid metabolic process"/>
    <property type="evidence" value="ECO:0007669"/>
    <property type="project" value="UniProtKB-ARBA"/>
</dbReference>
<dbReference type="FunFam" id="3.90.850.10:FF:000002">
    <property type="entry name" value="2-hydroxyhepta-2,4-diene-1,7-dioate isomerase"/>
    <property type="match status" value="1"/>
</dbReference>
<dbReference type="PANTHER" id="PTHR42796">
    <property type="entry name" value="FUMARYLACETOACETATE HYDROLASE DOMAIN-CONTAINING PROTEIN 2A-RELATED"/>
    <property type="match status" value="1"/>
</dbReference>
<gene>
    <name evidence="4" type="ORF">Ssi02_09690</name>
</gene>
<dbReference type="Pfam" id="PF01557">
    <property type="entry name" value="FAA_hydrolase"/>
    <property type="match status" value="1"/>
</dbReference>
<evidence type="ECO:0000256" key="2">
    <source>
        <dbReference type="ARBA" id="ARBA00022723"/>
    </source>
</evidence>
<dbReference type="GO" id="GO:0016829">
    <property type="term" value="F:lyase activity"/>
    <property type="evidence" value="ECO:0007669"/>
    <property type="project" value="UniProtKB-KW"/>
</dbReference>
<protein>
    <submittedName>
        <fullName evidence="4">Ureidoglycolate lyase</fullName>
    </submittedName>
</protein>
<keyword evidence="4" id="KW-0456">Lyase</keyword>
<accession>A0A919V4Q0</accession>
<dbReference type="Proteomes" id="UP000606172">
    <property type="component" value="Unassembled WGS sequence"/>
</dbReference>
<dbReference type="RefSeq" id="WP_204021319.1">
    <property type="nucleotide sequence ID" value="NZ_BOOW01000006.1"/>
</dbReference>
<dbReference type="InterPro" id="IPR011234">
    <property type="entry name" value="Fumarylacetoacetase-like_C"/>
</dbReference>
<evidence type="ECO:0000313" key="4">
    <source>
        <dbReference type="EMBL" id="GII90738.1"/>
    </source>
</evidence>
<dbReference type="PANTHER" id="PTHR42796:SF4">
    <property type="entry name" value="FUMARYLACETOACETATE HYDROLASE DOMAIN-CONTAINING PROTEIN 2A"/>
    <property type="match status" value="1"/>
</dbReference>
<comment type="similarity">
    <text evidence="1">Belongs to the FAH family.</text>
</comment>
<dbReference type="InterPro" id="IPR051121">
    <property type="entry name" value="FAH"/>
</dbReference>
<proteinExistence type="inferred from homology"/>
<dbReference type="Gene3D" id="3.90.850.10">
    <property type="entry name" value="Fumarylacetoacetase-like, C-terminal domain"/>
    <property type="match status" value="1"/>
</dbReference>
<dbReference type="SUPFAM" id="SSF56529">
    <property type="entry name" value="FAH"/>
    <property type="match status" value="1"/>
</dbReference>
<dbReference type="GO" id="GO:0016853">
    <property type="term" value="F:isomerase activity"/>
    <property type="evidence" value="ECO:0007669"/>
    <property type="project" value="UniProtKB-ARBA"/>
</dbReference>
<dbReference type="EMBL" id="BOOW01000006">
    <property type="protein sequence ID" value="GII90738.1"/>
    <property type="molecule type" value="Genomic_DNA"/>
</dbReference>
<name>A0A919V4Q0_9ACTN</name>
<comment type="caution">
    <text evidence="4">The sequence shown here is derived from an EMBL/GenBank/DDBJ whole genome shotgun (WGS) entry which is preliminary data.</text>
</comment>
<dbReference type="GO" id="GO:0046872">
    <property type="term" value="F:metal ion binding"/>
    <property type="evidence" value="ECO:0007669"/>
    <property type="project" value="UniProtKB-KW"/>
</dbReference>
<feature type="domain" description="Fumarylacetoacetase-like C-terminal" evidence="3">
    <location>
        <begin position="93"/>
        <end position="310"/>
    </location>
</feature>
<evidence type="ECO:0000313" key="5">
    <source>
        <dbReference type="Proteomes" id="UP000606172"/>
    </source>
</evidence>
<dbReference type="InterPro" id="IPR036663">
    <property type="entry name" value="Fumarylacetoacetase_C_sf"/>
</dbReference>
<sequence>MRLVSYADPFGRSTPGADLPDVGVVDLPRVLDAHGVAVPSSVADIFRRGQDYQGAVRDVTAKINADPRHAEEQGWLLPRPATLLAPLGERVLIVAAGTNYRSHVEEMGEEPPKKPAWFVKSPNSVIGSGASVRIPGAAPDMVDFEGEFCVVFGRACHAVGAAEAVDYIGGYTIINDVSARDAFPAIASATTPEEGRWAWGDMLLGKQFPTFCPMGPAVVTADEITDPANLTITTTLNGQLMQKGHTSDLLTGVAELIEQMSHYFSFEPGDVLSTGTPAGVGMGRKPPVFMRAGDEVRVGIEGIGELVNYITGP</sequence>
<keyword evidence="2" id="KW-0479">Metal-binding</keyword>
<evidence type="ECO:0000256" key="1">
    <source>
        <dbReference type="ARBA" id="ARBA00010211"/>
    </source>
</evidence>